<feature type="compositionally biased region" description="Polar residues" evidence="15">
    <location>
        <begin position="936"/>
        <end position="949"/>
    </location>
</feature>
<dbReference type="GO" id="GO:0000978">
    <property type="term" value="F:RNA polymerase II cis-regulatory region sequence-specific DNA binding"/>
    <property type="evidence" value="ECO:0007669"/>
    <property type="project" value="UniProtKB-ARBA"/>
</dbReference>
<protein>
    <submittedName>
        <fullName evidence="18">ENTH-domain-containing protein</fullName>
    </submittedName>
</protein>
<sequence>MELGNILNTKHQAKAFAGRSLYEMQHNMQHELQQQHYGPAAAYLNGRIKSENGSERGVSPHPSEHSSRYSSQAPQPLQSYPPPMQPNMNGMRYPSPSQISAPMPLLNNANYMPNPPEHTYQQQPQQDQQNQQSGGRPASDTGPPKAFACSTCGKGFARRSDLARHERIHSGVRPHVCDFPNCGKQFIQRSALTVHQRVHTGEKPHMCERCGKPFSDSSSLARHRRIHSGKRPYKCPYSNCQKTFTRRTTLTRHQNHHTGTVEEAAAETAAALASRASAPSRSTRSDADEFSETASPLGTPSPHERPLSLSPAAGMPAGVVPAMHRQASDYAYMGNINVPPHLRNEIQQPSPRSSPSLTSQSYTSSVSNQRPSLTSHPSGYGPPPPILEPPASANHGQSGSVNGSPHMGNMGWQSPSQQPIPSPGAGENYVYPEPQYHNSAANMYYPPNSNIRRPNSTEPDQYDPRQQRMADGMWAPPVQMDRRPWLIGSLSGFAGFGASTRKRHHRYGRTKSVPASCPRSSDAASTGVTNTSSSANYRHLTAPISLQLFRRSQHDALYTPYNKSRLPGRTALPAHRRRCACSHIANMSKVVRSVKNVTKGYSTVEVKVRNATSNDPWGPVGSDMAEIAQITFNNSTDFYQVMDMLDKRLNDKGKNWRHVLKSLKVLDYCLHEGSELVVTWARKNVYIIKTLREFQYIDEDGRDVGQNVRVSAKELTSLILDEERLRAERSDRKTWKSRVTGINEMEYSGGHGGHGNGGEATRPRHREGRSNRTTEENDLELRLALEASKNEAEEDRKRRDRAAGREVGDDDLAKAIKLSKEEEELRRRELEETNSSLLFDDTPTQPSAYQPTGNNQGYQQQSAVDWFGNPVEQQQTAQQPQNTGFLNNAYSQPTGVQPQQTGVQNGFGGYNGYQQQPQQPQQTAFDQAFGGGQGYMQPQQTAFNMNNPYGQQMGGLGQQQQQQQPVEQQSTLQPGSHNPWASNQPHQESILPQPTGSNNPFASSFNRPQTAQPQRQPTLSTLQEQKTQTQFNNTSFNPPVSFSPQQTPQPQKEQNPHHAQLNALLATGEGQDTFGNVGNLRLPAQHTAPGTFVNSAGAGLNQLNANATGNNPFLHSQFTGMPQQQFGQQRMVPAQTGPAGSFGSNPYGGGNPFGGAQHQGQQQQGGSLIDL</sequence>
<evidence type="ECO:0000256" key="12">
    <source>
        <dbReference type="ARBA" id="ARBA00023121"/>
    </source>
</evidence>
<evidence type="ECO:0000259" key="16">
    <source>
        <dbReference type="PROSITE" id="PS50157"/>
    </source>
</evidence>
<feature type="compositionally biased region" description="Polar residues" evidence="15">
    <location>
        <begin position="518"/>
        <end position="533"/>
    </location>
</feature>
<dbReference type="Pfam" id="PF01417">
    <property type="entry name" value="ENTH"/>
    <property type="match status" value="1"/>
</dbReference>
<dbReference type="PROSITE" id="PS50157">
    <property type="entry name" value="ZINC_FINGER_C2H2_2"/>
    <property type="match status" value="4"/>
</dbReference>
<comment type="subcellular location">
    <subcellularLocation>
        <location evidence="2">Cytoplasm</location>
    </subcellularLocation>
    <subcellularLocation>
        <location evidence="1">Membrane</location>
        <topology evidence="1">Peripheral membrane protein</topology>
    </subcellularLocation>
</comment>
<evidence type="ECO:0000256" key="13">
    <source>
        <dbReference type="ARBA" id="ARBA00023136"/>
    </source>
</evidence>
<dbReference type="PANTHER" id="PTHR12276">
    <property type="entry name" value="EPSIN/ENT-RELATED"/>
    <property type="match status" value="1"/>
</dbReference>
<dbReference type="InterPro" id="IPR013087">
    <property type="entry name" value="Znf_C2H2_type"/>
</dbReference>
<evidence type="ECO:0000256" key="3">
    <source>
        <dbReference type="ARBA" id="ARBA00010130"/>
    </source>
</evidence>
<dbReference type="GO" id="GO:0030276">
    <property type="term" value="F:clathrin binding"/>
    <property type="evidence" value="ECO:0007669"/>
    <property type="project" value="TreeGrafter"/>
</dbReference>
<keyword evidence="6" id="KW-0597">Phosphoprotein</keyword>
<name>A0A6A6QLZ2_9PEZI</name>
<feature type="compositionally biased region" description="Polar residues" evidence="15">
    <location>
        <begin position="436"/>
        <end position="459"/>
    </location>
</feature>
<dbReference type="FunFam" id="1.25.40.90:FF:000010">
    <property type="entry name" value="EH domain binding protein"/>
    <property type="match status" value="1"/>
</dbReference>
<dbReference type="GO" id="GO:0006897">
    <property type="term" value="P:endocytosis"/>
    <property type="evidence" value="ECO:0007669"/>
    <property type="project" value="TreeGrafter"/>
</dbReference>
<dbReference type="InterPro" id="IPR008942">
    <property type="entry name" value="ENTH_VHS"/>
</dbReference>
<dbReference type="FunFam" id="3.30.160.60:FF:000690">
    <property type="entry name" value="Zinc finger protein 354C"/>
    <property type="match status" value="1"/>
</dbReference>
<feature type="region of interest" description="Disordered" evidence="15">
    <location>
        <begin position="823"/>
        <end position="857"/>
    </location>
</feature>
<dbReference type="PROSITE" id="PS50942">
    <property type="entry name" value="ENTH"/>
    <property type="match status" value="1"/>
</dbReference>
<dbReference type="EMBL" id="MU004192">
    <property type="protein sequence ID" value="KAF2493405.1"/>
    <property type="molecule type" value="Genomic_DNA"/>
</dbReference>
<dbReference type="PROSITE" id="PS00028">
    <property type="entry name" value="ZINC_FINGER_C2H2_1"/>
    <property type="match status" value="4"/>
</dbReference>
<feature type="domain" description="C2H2-type" evidence="16">
    <location>
        <begin position="205"/>
        <end position="232"/>
    </location>
</feature>
<evidence type="ECO:0000256" key="14">
    <source>
        <dbReference type="PROSITE-ProRule" id="PRU00042"/>
    </source>
</evidence>
<evidence type="ECO:0000256" key="15">
    <source>
        <dbReference type="SAM" id="MobiDB-lite"/>
    </source>
</evidence>
<accession>A0A6A6QLZ2</accession>
<keyword evidence="13" id="KW-0472">Membrane</keyword>
<feature type="region of interest" description="Disordered" evidence="15">
    <location>
        <begin position="743"/>
        <end position="806"/>
    </location>
</feature>
<evidence type="ECO:0000259" key="17">
    <source>
        <dbReference type="PROSITE" id="PS50942"/>
    </source>
</evidence>
<dbReference type="Gene3D" id="3.30.160.60">
    <property type="entry name" value="Classic Zinc Finger"/>
    <property type="match status" value="4"/>
</dbReference>
<feature type="region of interest" description="Disordered" evidence="15">
    <location>
        <begin position="50"/>
        <end position="147"/>
    </location>
</feature>
<feature type="region of interest" description="Disordered" evidence="15">
    <location>
        <begin position="910"/>
        <end position="1057"/>
    </location>
</feature>
<evidence type="ECO:0000256" key="1">
    <source>
        <dbReference type="ARBA" id="ARBA00004170"/>
    </source>
</evidence>
<evidence type="ECO:0000256" key="2">
    <source>
        <dbReference type="ARBA" id="ARBA00004496"/>
    </source>
</evidence>
<dbReference type="InterPro" id="IPR013809">
    <property type="entry name" value="ENTH"/>
</dbReference>
<dbReference type="PROSITE" id="PS50330">
    <property type="entry name" value="UIM"/>
    <property type="match status" value="2"/>
</dbReference>
<feature type="domain" description="ENTH" evidence="17">
    <location>
        <begin position="596"/>
        <end position="729"/>
    </location>
</feature>
<keyword evidence="4" id="KW-0963">Cytoplasm</keyword>
<evidence type="ECO:0000256" key="10">
    <source>
        <dbReference type="ARBA" id="ARBA00022833"/>
    </source>
</evidence>
<feature type="compositionally biased region" description="Low complexity" evidence="15">
    <location>
        <begin position="912"/>
        <end position="922"/>
    </location>
</feature>
<keyword evidence="7" id="KW-0479">Metal-binding</keyword>
<keyword evidence="11" id="KW-0832">Ubl conjugation</keyword>
<evidence type="ECO:0000256" key="11">
    <source>
        <dbReference type="ARBA" id="ARBA00022843"/>
    </source>
</evidence>
<dbReference type="GO" id="GO:0070530">
    <property type="term" value="F:K63-linked polyubiquitin modification-dependent protein binding"/>
    <property type="evidence" value="ECO:0007669"/>
    <property type="project" value="UniProtKB-ARBA"/>
</dbReference>
<comment type="similarity">
    <text evidence="3">Belongs to the epsin family.</text>
</comment>
<dbReference type="CDD" id="cd16991">
    <property type="entry name" value="ENTH_Ent1_Ent2"/>
    <property type="match status" value="1"/>
</dbReference>
<feature type="region of interest" description="Disordered" evidence="15">
    <location>
        <begin position="1123"/>
        <end position="1171"/>
    </location>
</feature>
<feature type="compositionally biased region" description="Polar residues" evidence="15">
    <location>
        <begin position="394"/>
        <end position="403"/>
    </location>
</feature>
<feature type="compositionally biased region" description="Low complexity" evidence="15">
    <location>
        <begin position="1007"/>
        <end position="1018"/>
    </location>
</feature>
<reference evidence="18" key="1">
    <citation type="journal article" date="2020" name="Stud. Mycol.">
        <title>101 Dothideomycetes genomes: a test case for predicting lifestyles and emergence of pathogens.</title>
        <authorList>
            <person name="Haridas S."/>
            <person name="Albert R."/>
            <person name="Binder M."/>
            <person name="Bloem J."/>
            <person name="Labutti K."/>
            <person name="Salamov A."/>
            <person name="Andreopoulos B."/>
            <person name="Baker S."/>
            <person name="Barry K."/>
            <person name="Bills G."/>
            <person name="Bluhm B."/>
            <person name="Cannon C."/>
            <person name="Castanera R."/>
            <person name="Culley D."/>
            <person name="Daum C."/>
            <person name="Ezra D."/>
            <person name="Gonzalez J."/>
            <person name="Henrissat B."/>
            <person name="Kuo A."/>
            <person name="Liang C."/>
            <person name="Lipzen A."/>
            <person name="Lutzoni F."/>
            <person name="Magnuson J."/>
            <person name="Mondo S."/>
            <person name="Nolan M."/>
            <person name="Ohm R."/>
            <person name="Pangilinan J."/>
            <person name="Park H.-J."/>
            <person name="Ramirez L."/>
            <person name="Alfaro M."/>
            <person name="Sun H."/>
            <person name="Tritt A."/>
            <person name="Yoshinaga Y."/>
            <person name="Zwiers L.-H."/>
            <person name="Turgeon B."/>
            <person name="Goodwin S."/>
            <person name="Spatafora J."/>
            <person name="Crous P."/>
            <person name="Grigoriev I."/>
        </authorList>
    </citation>
    <scope>NUCLEOTIDE SEQUENCE</scope>
    <source>
        <strain evidence="18">CBS 269.34</strain>
    </source>
</reference>
<dbReference type="GO" id="GO:0005543">
    <property type="term" value="F:phospholipid binding"/>
    <property type="evidence" value="ECO:0007669"/>
    <property type="project" value="TreeGrafter"/>
</dbReference>
<feature type="region of interest" description="Disordered" evidence="15">
    <location>
        <begin position="504"/>
        <end position="533"/>
    </location>
</feature>
<dbReference type="SUPFAM" id="SSF48464">
    <property type="entry name" value="ENTH/VHS domain"/>
    <property type="match status" value="1"/>
</dbReference>
<gene>
    <name evidence="18" type="ORF">BU16DRAFT_465226</name>
</gene>
<feature type="domain" description="C2H2-type" evidence="16">
    <location>
        <begin position="147"/>
        <end position="174"/>
    </location>
</feature>
<evidence type="ECO:0000256" key="7">
    <source>
        <dbReference type="ARBA" id="ARBA00022723"/>
    </source>
</evidence>
<dbReference type="AlphaFoldDB" id="A0A6A6QLZ2"/>
<dbReference type="GO" id="GO:0000981">
    <property type="term" value="F:DNA-binding transcription factor activity, RNA polymerase II-specific"/>
    <property type="evidence" value="ECO:0007669"/>
    <property type="project" value="UniProtKB-ARBA"/>
</dbReference>
<evidence type="ECO:0000256" key="4">
    <source>
        <dbReference type="ARBA" id="ARBA00022490"/>
    </source>
</evidence>
<evidence type="ECO:0000313" key="19">
    <source>
        <dbReference type="Proteomes" id="UP000799750"/>
    </source>
</evidence>
<feature type="compositionally biased region" description="Basic and acidic residues" evidence="15">
    <location>
        <begin position="768"/>
        <end position="806"/>
    </location>
</feature>
<feature type="compositionally biased region" description="Low complexity" evidence="15">
    <location>
        <begin position="121"/>
        <end position="132"/>
    </location>
</feature>
<dbReference type="GO" id="GO:0005768">
    <property type="term" value="C:endosome"/>
    <property type="evidence" value="ECO:0007669"/>
    <property type="project" value="TreeGrafter"/>
</dbReference>
<dbReference type="GO" id="GO:0030125">
    <property type="term" value="C:clathrin vesicle coat"/>
    <property type="evidence" value="ECO:0007669"/>
    <property type="project" value="TreeGrafter"/>
</dbReference>
<dbReference type="SMART" id="SM00355">
    <property type="entry name" value="ZnF_C2H2"/>
    <property type="match status" value="4"/>
</dbReference>
<dbReference type="SMART" id="SM00726">
    <property type="entry name" value="UIM"/>
    <property type="match status" value="2"/>
</dbReference>
<feature type="compositionally biased region" description="Polar residues" evidence="15">
    <location>
        <begin position="68"/>
        <end position="78"/>
    </location>
</feature>
<feature type="domain" description="C2H2-type" evidence="16">
    <location>
        <begin position="233"/>
        <end position="262"/>
    </location>
</feature>
<dbReference type="Gene3D" id="1.25.40.90">
    <property type="match status" value="1"/>
</dbReference>
<dbReference type="InterPro" id="IPR003903">
    <property type="entry name" value="UIM_dom"/>
</dbReference>
<dbReference type="GO" id="GO:0000147">
    <property type="term" value="P:actin cortical patch assembly"/>
    <property type="evidence" value="ECO:0007669"/>
    <property type="project" value="UniProtKB-ARBA"/>
</dbReference>
<feature type="compositionally biased region" description="Gly residues" evidence="15">
    <location>
        <begin position="749"/>
        <end position="758"/>
    </location>
</feature>
<feature type="compositionally biased region" description="Polar residues" evidence="15">
    <location>
        <begin position="970"/>
        <end position="1006"/>
    </location>
</feature>
<keyword evidence="10" id="KW-0862">Zinc</keyword>
<dbReference type="GO" id="GO:0005886">
    <property type="term" value="C:plasma membrane"/>
    <property type="evidence" value="ECO:0007669"/>
    <property type="project" value="TreeGrafter"/>
</dbReference>
<feature type="compositionally biased region" description="Polar residues" evidence="15">
    <location>
        <begin position="833"/>
        <end position="857"/>
    </location>
</feature>
<feature type="region of interest" description="Disordered" evidence="15">
    <location>
        <begin position="267"/>
        <end position="313"/>
    </location>
</feature>
<feature type="compositionally biased region" description="Polar residues" evidence="15">
    <location>
        <begin position="1019"/>
        <end position="1053"/>
    </location>
</feature>
<evidence type="ECO:0000256" key="8">
    <source>
        <dbReference type="ARBA" id="ARBA00022737"/>
    </source>
</evidence>
<keyword evidence="5" id="KW-1017">Isopeptide bond</keyword>
<dbReference type="GO" id="GO:0008270">
    <property type="term" value="F:zinc ion binding"/>
    <property type="evidence" value="ECO:0007669"/>
    <property type="project" value="UniProtKB-KW"/>
</dbReference>
<dbReference type="Proteomes" id="UP000799750">
    <property type="component" value="Unassembled WGS sequence"/>
</dbReference>
<feature type="compositionally biased region" description="Low complexity" evidence="15">
    <location>
        <begin position="1154"/>
        <end position="1171"/>
    </location>
</feature>
<organism evidence="18 19">
    <name type="scientific">Lophium mytilinum</name>
    <dbReference type="NCBI Taxonomy" id="390894"/>
    <lineage>
        <taxon>Eukaryota</taxon>
        <taxon>Fungi</taxon>
        <taxon>Dikarya</taxon>
        <taxon>Ascomycota</taxon>
        <taxon>Pezizomycotina</taxon>
        <taxon>Dothideomycetes</taxon>
        <taxon>Pleosporomycetidae</taxon>
        <taxon>Mytilinidiales</taxon>
        <taxon>Mytilinidiaceae</taxon>
        <taxon>Lophium</taxon>
    </lineage>
</organism>
<dbReference type="SUPFAM" id="SSF57667">
    <property type="entry name" value="beta-beta-alpha zinc fingers"/>
    <property type="match status" value="2"/>
</dbReference>
<feature type="compositionally biased region" description="Low complexity" evidence="15">
    <location>
        <begin position="347"/>
        <end position="367"/>
    </location>
</feature>
<feature type="compositionally biased region" description="Low complexity" evidence="15">
    <location>
        <begin position="267"/>
        <end position="282"/>
    </location>
</feature>
<keyword evidence="19" id="KW-1185">Reference proteome</keyword>
<evidence type="ECO:0000313" key="18">
    <source>
        <dbReference type="EMBL" id="KAF2493405.1"/>
    </source>
</evidence>
<dbReference type="OrthoDB" id="4033880at2759"/>
<dbReference type="FunFam" id="3.30.160.60:FF:000925">
    <property type="entry name" value="Zinc finger protein 668"/>
    <property type="match status" value="1"/>
</dbReference>
<dbReference type="PANTHER" id="PTHR12276:SF110">
    <property type="entry name" value="EPSIN-1-RELATED"/>
    <property type="match status" value="1"/>
</dbReference>
<evidence type="ECO:0000256" key="6">
    <source>
        <dbReference type="ARBA" id="ARBA00022553"/>
    </source>
</evidence>
<feature type="region of interest" description="Disordered" evidence="15">
    <location>
        <begin position="341"/>
        <end position="466"/>
    </location>
</feature>
<keyword evidence="12" id="KW-0446">Lipid-binding</keyword>
<dbReference type="SMART" id="SM00273">
    <property type="entry name" value="ENTH"/>
    <property type="match status" value="1"/>
</dbReference>
<dbReference type="GO" id="GO:0007015">
    <property type="term" value="P:actin filament organization"/>
    <property type="evidence" value="ECO:0007669"/>
    <property type="project" value="TreeGrafter"/>
</dbReference>
<keyword evidence="8" id="KW-0677">Repeat</keyword>
<dbReference type="Pfam" id="PF00096">
    <property type="entry name" value="zf-C2H2"/>
    <property type="match status" value="4"/>
</dbReference>
<feature type="compositionally biased region" description="Low complexity" evidence="15">
    <location>
        <begin position="958"/>
        <end position="969"/>
    </location>
</feature>
<dbReference type="InterPro" id="IPR036236">
    <property type="entry name" value="Znf_C2H2_sf"/>
</dbReference>
<proteinExistence type="inferred from homology"/>
<evidence type="ECO:0000256" key="9">
    <source>
        <dbReference type="ARBA" id="ARBA00022771"/>
    </source>
</evidence>
<evidence type="ECO:0000256" key="5">
    <source>
        <dbReference type="ARBA" id="ARBA00022499"/>
    </source>
</evidence>
<dbReference type="FunFam" id="3.30.160.60:FF:000125">
    <property type="entry name" value="Putative zinc finger protein 143"/>
    <property type="match status" value="1"/>
</dbReference>
<keyword evidence="9 14" id="KW-0863">Zinc-finger</keyword>
<feature type="domain" description="C2H2-type" evidence="16">
    <location>
        <begin position="175"/>
        <end position="204"/>
    </location>
</feature>